<feature type="compositionally biased region" description="Polar residues" evidence="1">
    <location>
        <begin position="41"/>
        <end position="51"/>
    </location>
</feature>
<protein>
    <submittedName>
        <fullName evidence="3">Uncharacterized protein</fullName>
    </submittedName>
</protein>
<evidence type="ECO:0000313" key="4">
    <source>
        <dbReference type="Proteomes" id="UP001418804"/>
    </source>
</evidence>
<comment type="caution">
    <text evidence="3">The sequence shown here is derived from an EMBL/GenBank/DDBJ whole genome shotgun (WGS) entry which is preliminary data.</text>
</comment>
<gene>
    <name evidence="3" type="ORF">ABDD91_27535</name>
</gene>
<reference evidence="3 4" key="2">
    <citation type="submission" date="2024-05" db="EMBL/GenBank/DDBJ databases">
        <authorList>
            <person name="Zheng X."/>
        </authorList>
    </citation>
    <scope>NUCLEOTIDE SEQUENCE [LARGE SCALE GENOMIC DNA]</scope>
    <source>
        <strain evidence="3 4">C4-10</strain>
    </source>
</reference>
<proteinExistence type="predicted"/>
<evidence type="ECO:0000313" key="3">
    <source>
        <dbReference type="EMBL" id="MEN3156597.1"/>
    </source>
</evidence>
<dbReference type="AlphaFoldDB" id="A0ABD5L5B9"/>
<feature type="chain" id="PRO_5044891617" evidence="2">
    <location>
        <begin position="29"/>
        <end position="228"/>
    </location>
</feature>
<organism evidence="3 4">
    <name type="scientific">Priestia aryabhattai</name>
    <name type="common">Bacillus aryabhattai</name>
    <dbReference type="NCBI Taxonomy" id="412384"/>
    <lineage>
        <taxon>Bacteria</taxon>
        <taxon>Bacillati</taxon>
        <taxon>Bacillota</taxon>
        <taxon>Bacilli</taxon>
        <taxon>Bacillales</taxon>
        <taxon>Bacillaceae</taxon>
        <taxon>Priestia</taxon>
    </lineage>
</organism>
<dbReference type="RefSeq" id="WP_345936462.1">
    <property type="nucleotide sequence ID" value="NZ_JBDIVD010000003.1"/>
</dbReference>
<name>A0ABD5L5B9_PRIAR</name>
<feature type="signal peptide" evidence="2">
    <location>
        <begin position="1"/>
        <end position="28"/>
    </location>
</feature>
<accession>A0ABD5L5B9</accession>
<keyword evidence="2" id="KW-0732">Signal</keyword>
<dbReference type="EMBL" id="JBDIVD010000003">
    <property type="protein sequence ID" value="MEN3156597.1"/>
    <property type="molecule type" value="Genomic_DNA"/>
</dbReference>
<feature type="region of interest" description="Disordered" evidence="1">
    <location>
        <begin position="27"/>
        <end position="59"/>
    </location>
</feature>
<dbReference type="Proteomes" id="UP001418804">
    <property type="component" value="Unassembled WGS sequence"/>
</dbReference>
<evidence type="ECO:0000256" key="1">
    <source>
        <dbReference type="SAM" id="MobiDB-lite"/>
    </source>
</evidence>
<reference evidence="3 4" key="1">
    <citation type="submission" date="2024-05" db="EMBL/GenBank/DDBJ databases">
        <title>The mechanism of isolation and screening of efficient mineral weathering bacteria priestia aryabhattai c4-10 with weathered biotite.</title>
        <authorList>
            <person name="Yang S."/>
        </authorList>
    </citation>
    <scope>NUCLEOTIDE SEQUENCE [LARGE SCALE GENOMIC DNA]</scope>
    <source>
        <strain evidence="3 4">C4-10</strain>
    </source>
</reference>
<evidence type="ECO:0000256" key="2">
    <source>
        <dbReference type="SAM" id="SignalP"/>
    </source>
</evidence>
<sequence>MKKLVMVLFLAQFSILSPVLMSSASAEAKENEDSNPYLEESSINVEENQPELSEFSDHESLPEEYKMDYSRESNPCDGICTQAAGTGLGAKTSDTAKSSIIKGGTNKIYGEVYSTGRAQDFFYSTFKGYGKTTYSGTKTPSSIKATVKVSATGAAPMISSGGSTWSILSASRQVASDSNSKSKSATANYSNVKIQAISTLTAIFKNTSYIKVSGVGSETWTEDIWFWY</sequence>